<dbReference type="EMBL" id="CP063356">
    <property type="protein sequence ID" value="QOY36432.1"/>
    <property type="molecule type" value="Genomic_DNA"/>
</dbReference>
<comment type="subcellular location">
    <subcellularLocation>
        <location evidence="4">Cell membrane</location>
    </subcellularLocation>
    <subcellularLocation>
        <location evidence="1">Membrane</location>
        <topology evidence="1">Multi-pass membrane protein</topology>
    </subcellularLocation>
</comment>
<evidence type="ECO:0000256" key="3">
    <source>
        <dbReference type="ARBA" id="ARBA00023136"/>
    </source>
</evidence>
<feature type="transmembrane region" description="Helical" evidence="5">
    <location>
        <begin position="381"/>
        <end position="401"/>
    </location>
</feature>
<keyword evidence="7" id="KW-1185">Reference proteome</keyword>
<evidence type="ECO:0000256" key="4">
    <source>
        <dbReference type="PIRNR" id="PIRNR005690"/>
    </source>
</evidence>
<evidence type="ECO:0000256" key="2">
    <source>
        <dbReference type="ARBA" id="ARBA00005278"/>
    </source>
</evidence>
<proteinExistence type="inferred from homology"/>
<dbReference type="PANTHER" id="PTHR22550">
    <property type="entry name" value="SPORE GERMINATION PROTEIN"/>
    <property type="match status" value="1"/>
</dbReference>
<dbReference type="GO" id="GO:0005886">
    <property type="term" value="C:plasma membrane"/>
    <property type="evidence" value="ECO:0007669"/>
    <property type="project" value="UniProtKB-SubCell"/>
</dbReference>
<dbReference type="AlphaFoldDB" id="A0A7S7L8R0"/>
<gene>
    <name evidence="6" type="ORF">AWH56_001685</name>
</gene>
<dbReference type="InterPro" id="IPR050768">
    <property type="entry name" value="UPF0353/GerABKA_families"/>
</dbReference>
<feature type="transmembrane region" description="Helical" evidence="5">
    <location>
        <begin position="285"/>
        <end position="307"/>
    </location>
</feature>
<dbReference type="PANTHER" id="PTHR22550:SF5">
    <property type="entry name" value="LEUCINE ZIPPER PROTEIN 4"/>
    <property type="match status" value="1"/>
</dbReference>
<name>A0A7S7L8R0_9BACI</name>
<organism evidence="6 7">
    <name type="scientific">Anaerobacillus isosaccharinicus</name>
    <dbReference type="NCBI Taxonomy" id="1532552"/>
    <lineage>
        <taxon>Bacteria</taxon>
        <taxon>Bacillati</taxon>
        <taxon>Bacillota</taxon>
        <taxon>Bacilli</taxon>
        <taxon>Bacillales</taxon>
        <taxon>Bacillaceae</taxon>
        <taxon>Anaerobacillus</taxon>
    </lineage>
</organism>
<dbReference type="KEGG" id="aia:AWH56_001685"/>
<reference evidence="6 7" key="1">
    <citation type="journal article" date="2017" name="Genome Announc.">
        <title>Draft Genome Sequences of Four Alkaliphilic Bacteria Belonging to the Anaerobacillus Genus.</title>
        <authorList>
            <person name="Bassil N.M."/>
            <person name="Lloyd J.R."/>
        </authorList>
    </citation>
    <scope>NUCLEOTIDE SEQUENCE [LARGE SCALE GENOMIC DNA]</scope>
    <source>
        <strain evidence="6 7">NB2006</strain>
    </source>
</reference>
<keyword evidence="5" id="KW-1133">Transmembrane helix</keyword>
<evidence type="ECO:0000256" key="5">
    <source>
        <dbReference type="SAM" id="Phobius"/>
    </source>
</evidence>
<reference evidence="6 7" key="2">
    <citation type="journal article" date="2019" name="Int. J. Syst. Evol. Microbiol.">
        <title>Anaerobacillus isosaccharinicus sp. nov., an alkaliphilic bacterium which degrades isosaccharinic acid.</title>
        <authorList>
            <person name="Bassil N.M."/>
            <person name="Lloyd J.R."/>
        </authorList>
    </citation>
    <scope>NUCLEOTIDE SEQUENCE [LARGE SCALE GENOMIC DNA]</scope>
    <source>
        <strain evidence="6 7">NB2006</strain>
    </source>
</reference>
<dbReference type="PIRSF" id="PIRSF005690">
    <property type="entry name" value="GerBA"/>
    <property type="match status" value="1"/>
</dbReference>
<evidence type="ECO:0000256" key="1">
    <source>
        <dbReference type="ARBA" id="ARBA00004141"/>
    </source>
</evidence>
<dbReference type="Pfam" id="PF03323">
    <property type="entry name" value="GerA"/>
    <property type="match status" value="1"/>
</dbReference>
<keyword evidence="3 4" id="KW-0472">Membrane</keyword>
<keyword evidence="5" id="KW-0812">Transmembrane</keyword>
<dbReference type="Proteomes" id="UP000180175">
    <property type="component" value="Chromosome"/>
</dbReference>
<dbReference type="RefSeq" id="WP_182080607.1">
    <property type="nucleotide sequence ID" value="NZ_CP063356.2"/>
</dbReference>
<protein>
    <submittedName>
        <fullName evidence="6">Spore germination protein</fullName>
    </submittedName>
</protein>
<comment type="similarity">
    <text evidence="2 4">Belongs to the GerABKA family.</text>
</comment>
<evidence type="ECO:0000313" key="7">
    <source>
        <dbReference type="Proteomes" id="UP000180175"/>
    </source>
</evidence>
<accession>A0A7S7L8R0</accession>
<feature type="transmembrane region" description="Helical" evidence="5">
    <location>
        <begin position="413"/>
        <end position="436"/>
    </location>
</feature>
<sequence length="476" mass="53193">MTNTLDKCLQNNITKIKSDLGNSTDLIIRFLNVNEKISVGLVYFNGLSDKVMIEHSIIDSLLNLKELDASDVHLEFLKEKILANPEISKAKDFQTVYQALLSGDTAIFIEGHEEAFLASTRKIEERSVAEPTTQVVIRGPKDGFVENITVNIALIRRRIKDQNLWLETREIGKVTKTSVSMLFLHGTADEEILNEVRMRLDKIDTNAILESGYIEEFIQDSAFSPFPTVYNTERPDIIAAGILEGRIAILIDGTPFVLLVPALFNHFIQSAEDYYNRSDFGLIRILRLACLGISLLAPSIYIALTTFHQETIPTVLLISLAAQREGVPFPAFFEAFFMEIIFEILREAGLRMPRMVGQTMSIVGALVIGQAAVEAGFISNAMIIVVAITAIASFVAPGYSIGISMRILRFPMMFLAASFGLYGIAVGLMFLILHLSNLKSFTVPYMYNIGPFKLRRQRDTIIRLPQKIVSQKESKT</sequence>
<evidence type="ECO:0000313" key="6">
    <source>
        <dbReference type="EMBL" id="QOY36432.1"/>
    </source>
</evidence>
<dbReference type="InterPro" id="IPR004995">
    <property type="entry name" value="Spore_Ger"/>
</dbReference>
<dbReference type="GO" id="GO:0009847">
    <property type="term" value="P:spore germination"/>
    <property type="evidence" value="ECO:0007669"/>
    <property type="project" value="UniProtKB-UniRule"/>
</dbReference>